<dbReference type="EMBL" id="RQJP01000001">
    <property type="protein sequence ID" value="RRB18288.1"/>
    <property type="molecule type" value="Genomic_DNA"/>
</dbReference>
<dbReference type="Pfam" id="PF26421">
    <property type="entry name" value="Avidin_like"/>
    <property type="match status" value="1"/>
</dbReference>
<keyword evidence="3" id="KW-1185">Reference proteome</keyword>
<dbReference type="InterPro" id="IPR058595">
    <property type="entry name" value="Avidin-like"/>
</dbReference>
<dbReference type="Proteomes" id="UP000274271">
    <property type="component" value="Unassembled WGS sequence"/>
</dbReference>
<dbReference type="AlphaFoldDB" id="A0A3P1CYS5"/>
<evidence type="ECO:0000313" key="3">
    <source>
        <dbReference type="Proteomes" id="UP000274271"/>
    </source>
</evidence>
<evidence type="ECO:0000313" key="2">
    <source>
        <dbReference type="EMBL" id="RRB18288.1"/>
    </source>
</evidence>
<protein>
    <submittedName>
        <fullName evidence="2">N-acetylglutamate synthase</fullName>
    </submittedName>
</protein>
<evidence type="ECO:0000256" key="1">
    <source>
        <dbReference type="SAM" id="MobiDB-lite"/>
    </source>
</evidence>
<feature type="region of interest" description="Disordered" evidence="1">
    <location>
        <begin position="96"/>
        <end position="116"/>
    </location>
</feature>
<organism evidence="2 3">
    <name type="scientific">Larkinella knui</name>
    <dbReference type="NCBI Taxonomy" id="2025310"/>
    <lineage>
        <taxon>Bacteria</taxon>
        <taxon>Pseudomonadati</taxon>
        <taxon>Bacteroidota</taxon>
        <taxon>Cytophagia</taxon>
        <taxon>Cytophagales</taxon>
        <taxon>Spirosomataceae</taxon>
        <taxon>Larkinella</taxon>
    </lineage>
</organism>
<comment type="caution">
    <text evidence="2">The sequence shown here is derived from an EMBL/GenBank/DDBJ whole genome shotgun (WGS) entry which is preliminary data.</text>
</comment>
<feature type="compositionally biased region" description="Polar residues" evidence="1">
    <location>
        <begin position="96"/>
        <end position="105"/>
    </location>
</feature>
<dbReference type="OrthoDB" id="5684515at2"/>
<name>A0A3P1CYS5_9BACT</name>
<sequence>MLYDKKIFASVSNTDNGEVSAATTFWYHQEGEVVWAEYRGGSVVKGFLIAKVRSSGELDMVYQHLNTAGEFRTGVCHSTPERLPDGRIRLHERWQWTNGDGSEGTSVIEELPDQSL</sequence>
<gene>
    <name evidence="2" type="ORF">EHT87_08450</name>
</gene>
<accession>A0A3P1CYS5</accession>
<dbReference type="RefSeq" id="WP_124905738.1">
    <property type="nucleotide sequence ID" value="NZ_RQJP01000001.1"/>
</dbReference>
<reference evidence="2 3" key="1">
    <citation type="submission" date="2018-11" db="EMBL/GenBank/DDBJ databases">
        <authorList>
            <person name="Zhou Z."/>
            <person name="Wang G."/>
        </authorList>
    </citation>
    <scope>NUCLEOTIDE SEQUENCE [LARGE SCALE GENOMIC DNA]</scope>
    <source>
        <strain evidence="2 3">KCTC42998</strain>
    </source>
</reference>
<proteinExistence type="predicted"/>